<dbReference type="SUPFAM" id="SSF49265">
    <property type="entry name" value="Fibronectin type III"/>
    <property type="match status" value="1"/>
</dbReference>
<name>A0ABT8V406_9BACL</name>
<dbReference type="PROSITE" id="PS50853">
    <property type="entry name" value="FN3"/>
    <property type="match status" value="1"/>
</dbReference>
<proteinExistence type="predicted"/>
<dbReference type="PROSITE" id="PS50022">
    <property type="entry name" value="FA58C_3"/>
    <property type="match status" value="1"/>
</dbReference>
<protein>
    <submittedName>
        <fullName evidence="4">Discoidin domain-containing protein</fullName>
    </submittedName>
</protein>
<organism evidence="4 5">
    <name type="scientific">Paenibacillus ehimensis</name>
    <dbReference type="NCBI Taxonomy" id="79264"/>
    <lineage>
        <taxon>Bacteria</taxon>
        <taxon>Bacillati</taxon>
        <taxon>Bacillota</taxon>
        <taxon>Bacilli</taxon>
        <taxon>Bacillales</taxon>
        <taxon>Paenibacillaceae</taxon>
        <taxon>Paenibacillus</taxon>
    </lineage>
</organism>
<feature type="signal peptide" evidence="1">
    <location>
        <begin position="1"/>
        <end position="33"/>
    </location>
</feature>
<feature type="domain" description="Fibronectin type-III" evidence="3">
    <location>
        <begin position="204"/>
        <end position="296"/>
    </location>
</feature>
<sequence>MTINLKKELRLLPMAFLLVLFLSVCGLSSSVYAQEVYTENVIQPMTSNNSPSPQVASSSNFFDEYQYMSYKVFNGVKNGGKEDAWAVKPGAITGWVSLDFGADNLKTITKYTITSYDYPDSNNYAPKSWTFEGSSNGQDWVILDKREEQVDWERAETREYTFSNSVAYRYYKVNISSINGTIQSRVAIAEIEMMELANRPSIDAPTNLVAVGGDSKVDLSWTAVSGATNYNIKRSTTPGGPYTTVASSVYGTTYKDTTVINGTTYYYVVTAVNGPVESANSNEASATPQAPVTPPPTGRAILVVTLDTGLEKEFDLSMTEVNTFIAWYEGRATGTGPASYAIDKHDNNKGPFKSRKDYVIFNKILTYEVNEYIPAK</sequence>
<comment type="caution">
    <text evidence="4">The sequence shown here is derived from an EMBL/GenBank/DDBJ whole genome shotgun (WGS) entry which is preliminary data.</text>
</comment>
<dbReference type="Gene3D" id="2.60.40.10">
    <property type="entry name" value="Immunoglobulins"/>
    <property type="match status" value="1"/>
</dbReference>
<dbReference type="SUPFAM" id="SSF49785">
    <property type="entry name" value="Galactose-binding domain-like"/>
    <property type="match status" value="1"/>
</dbReference>
<gene>
    <name evidence="4" type="ORF">Q3C12_00525</name>
</gene>
<feature type="domain" description="F5/8 type C" evidence="2">
    <location>
        <begin position="38"/>
        <end position="196"/>
    </location>
</feature>
<dbReference type="RefSeq" id="WP_302876962.1">
    <property type="nucleotide sequence ID" value="NZ_JARLKN010000082.1"/>
</dbReference>
<evidence type="ECO:0000259" key="2">
    <source>
        <dbReference type="PROSITE" id="PS50022"/>
    </source>
</evidence>
<reference evidence="4" key="1">
    <citation type="submission" date="2023-07" db="EMBL/GenBank/DDBJ databases">
        <authorList>
            <person name="Aktuganov G."/>
            <person name="Boyko T."/>
            <person name="Delegan Y."/>
            <person name="Galimzianova N."/>
            <person name="Gilvanova E."/>
            <person name="Korobov V."/>
            <person name="Kuzmina L."/>
            <person name="Melentiev A."/>
            <person name="Milman P."/>
            <person name="Ryabova A."/>
            <person name="Stupak E."/>
            <person name="Yasakov T."/>
            <person name="Zharikova N."/>
            <person name="Zhurenko E."/>
        </authorList>
    </citation>
    <scope>NUCLEOTIDE SEQUENCE</scope>
    <source>
        <strain evidence="4">IB-739</strain>
    </source>
</reference>
<dbReference type="InterPro" id="IPR000421">
    <property type="entry name" value="FA58C"/>
</dbReference>
<dbReference type="InterPro" id="IPR003961">
    <property type="entry name" value="FN3_dom"/>
</dbReference>
<evidence type="ECO:0000313" key="5">
    <source>
        <dbReference type="Proteomes" id="UP001168883"/>
    </source>
</evidence>
<accession>A0ABT8V406</accession>
<feature type="chain" id="PRO_5046981744" evidence="1">
    <location>
        <begin position="34"/>
        <end position="376"/>
    </location>
</feature>
<evidence type="ECO:0000259" key="3">
    <source>
        <dbReference type="PROSITE" id="PS50853"/>
    </source>
</evidence>
<dbReference type="InterPro" id="IPR013783">
    <property type="entry name" value="Ig-like_fold"/>
</dbReference>
<dbReference type="EMBL" id="JAUMKJ010000001">
    <property type="protein sequence ID" value="MDO3675468.1"/>
    <property type="molecule type" value="Genomic_DNA"/>
</dbReference>
<keyword evidence="5" id="KW-1185">Reference proteome</keyword>
<dbReference type="Pfam" id="PF00754">
    <property type="entry name" value="F5_F8_type_C"/>
    <property type="match status" value="1"/>
</dbReference>
<dbReference type="Proteomes" id="UP001168883">
    <property type="component" value="Unassembled WGS sequence"/>
</dbReference>
<dbReference type="InterPro" id="IPR036116">
    <property type="entry name" value="FN3_sf"/>
</dbReference>
<evidence type="ECO:0000313" key="4">
    <source>
        <dbReference type="EMBL" id="MDO3675468.1"/>
    </source>
</evidence>
<evidence type="ECO:0000256" key="1">
    <source>
        <dbReference type="SAM" id="SignalP"/>
    </source>
</evidence>
<dbReference type="CDD" id="cd00063">
    <property type="entry name" value="FN3"/>
    <property type="match status" value="1"/>
</dbReference>
<keyword evidence="1" id="KW-0732">Signal</keyword>
<dbReference type="Gene3D" id="2.60.120.260">
    <property type="entry name" value="Galactose-binding domain-like"/>
    <property type="match status" value="1"/>
</dbReference>
<dbReference type="InterPro" id="IPR008979">
    <property type="entry name" value="Galactose-bd-like_sf"/>
</dbReference>